<evidence type="ECO:0000256" key="1">
    <source>
        <dbReference type="ARBA" id="ARBA00005474"/>
    </source>
</evidence>
<protein>
    <submittedName>
        <fullName evidence="3">LOB domain-containing protein 24-like</fullName>
    </submittedName>
</protein>
<dbReference type="Pfam" id="PF03195">
    <property type="entry name" value="LOB"/>
    <property type="match status" value="1"/>
</dbReference>
<sequence>MISDRYAACKYLRRRCPSDCIFSSYFPPNNPQRFASVHRIYGASNVSKMLQQRPDHLRAEAVDTLCYEAECRIQDSVYGCVKTIFQLHQEIHNAEYQLAKTRVEIVLINSCRGGGGQENQVNQMQEVQSNLNFFPDQTHVEATQFGSSSKAPWFS</sequence>
<keyword evidence="4" id="KW-1185">Reference proteome</keyword>
<dbReference type="Proteomes" id="UP000327157">
    <property type="component" value="Chromosome 7"/>
</dbReference>
<proteinExistence type="inferred from homology"/>
<evidence type="ECO:0000313" key="4">
    <source>
        <dbReference type="Proteomes" id="UP000327157"/>
    </source>
</evidence>
<gene>
    <name evidence="3" type="ORF">D8674_032080</name>
</gene>
<dbReference type="PROSITE" id="PS50891">
    <property type="entry name" value="LOB"/>
    <property type="match status" value="1"/>
</dbReference>
<reference evidence="4" key="2">
    <citation type="submission" date="2019-10" db="EMBL/GenBank/DDBJ databases">
        <title>A de novo genome assembly of a pear dwarfing rootstock.</title>
        <authorList>
            <person name="Wang F."/>
            <person name="Wang J."/>
            <person name="Li S."/>
            <person name="Zhang Y."/>
            <person name="Fang M."/>
            <person name="Ma L."/>
            <person name="Zhao Y."/>
            <person name="Jiang S."/>
        </authorList>
    </citation>
    <scope>NUCLEOTIDE SEQUENCE [LARGE SCALE GENOMIC DNA]</scope>
</reference>
<organism evidence="3 4">
    <name type="scientific">Pyrus ussuriensis x Pyrus communis</name>
    <dbReference type="NCBI Taxonomy" id="2448454"/>
    <lineage>
        <taxon>Eukaryota</taxon>
        <taxon>Viridiplantae</taxon>
        <taxon>Streptophyta</taxon>
        <taxon>Embryophyta</taxon>
        <taxon>Tracheophyta</taxon>
        <taxon>Spermatophyta</taxon>
        <taxon>Magnoliopsida</taxon>
        <taxon>eudicotyledons</taxon>
        <taxon>Gunneridae</taxon>
        <taxon>Pentapetalae</taxon>
        <taxon>rosids</taxon>
        <taxon>fabids</taxon>
        <taxon>Rosales</taxon>
        <taxon>Rosaceae</taxon>
        <taxon>Amygdaloideae</taxon>
        <taxon>Maleae</taxon>
        <taxon>Pyrus</taxon>
    </lineage>
</organism>
<dbReference type="EMBL" id="SMOL01000781">
    <property type="protein sequence ID" value="KAB2596630.1"/>
    <property type="molecule type" value="Genomic_DNA"/>
</dbReference>
<evidence type="ECO:0000313" key="3">
    <source>
        <dbReference type="EMBL" id="KAB2596630.1"/>
    </source>
</evidence>
<feature type="domain" description="LOB" evidence="2">
    <location>
        <begin position="4"/>
        <end position="105"/>
    </location>
</feature>
<dbReference type="AlphaFoldDB" id="A0A5N5F640"/>
<dbReference type="PANTHER" id="PTHR31301:SF120">
    <property type="entry name" value="LOB DOMAIN-CONTAINING PROTEIN 23-RELATED"/>
    <property type="match status" value="1"/>
</dbReference>
<accession>A0A5N5F640</accession>
<reference evidence="3 4" key="1">
    <citation type="submission" date="2019-09" db="EMBL/GenBank/DDBJ databases">
        <authorList>
            <person name="Ou C."/>
        </authorList>
    </citation>
    <scope>NUCLEOTIDE SEQUENCE [LARGE SCALE GENOMIC DNA]</scope>
    <source>
        <strain evidence="3">S2</strain>
        <tissue evidence="3">Leaf</tissue>
    </source>
</reference>
<reference evidence="3 4" key="3">
    <citation type="submission" date="2019-11" db="EMBL/GenBank/DDBJ databases">
        <title>A de novo genome assembly of a pear dwarfing rootstock.</title>
        <authorList>
            <person name="Wang F."/>
            <person name="Wang J."/>
            <person name="Li S."/>
            <person name="Zhang Y."/>
            <person name="Fang M."/>
            <person name="Ma L."/>
            <person name="Zhao Y."/>
            <person name="Jiang S."/>
        </authorList>
    </citation>
    <scope>NUCLEOTIDE SEQUENCE [LARGE SCALE GENOMIC DNA]</scope>
    <source>
        <strain evidence="3">S2</strain>
        <tissue evidence="3">Leaf</tissue>
    </source>
</reference>
<comment type="similarity">
    <text evidence="1">Belongs to the LOB domain-containing protein family.</text>
</comment>
<dbReference type="OrthoDB" id="684652at2759"/>
<dbReference type="InterPro" id="IPR004883">
    <property type="entry name" value="LOB"/>
</dbReference>
<name>A0A5N5F640_9ROSA</name>
<dbReference type="PANTHER" id="PTHR31301">
    <property type="entry name" value="LOB DOMAIN-CONTAINING PROTEIN 4-RELATED"/>
    <property type="match status" value="1"/>
</dbReference>
<comment type="caution">
    <text evidence="3">The sequence shown here is derived from an EMBL/GenBank/DDBJ whole genome shotgun (WGS) entry which is preliminary data.</text>
</comment>
<evidence type="ECO:0000259" key="2">
    <source>
        <dbReference type="PROSITE" id="PS50891"/>
    </source>
</evidence>